<evidence type="ECO:0000313" key="2">
    <source>
        <dbReference type="Proteomes" id="UP000325255"/>
    </source>
</evidence>
<comment type="caution">
    <text evidence="1">The sequence shown here is derived from an EMBL/GenBank/DDBJ whole genome shotgun (WGS) entry which is preliminary data.</text>
</comment>
<keyword evidence="2" id="KW-1185">Reference proteome</keyword>
<name>A0A5M6IMZ7_9PROT</name>
<reference evidence="1 2" key="1">
    <citation type="submission" date="2019-09" db="EMBL/GenBank/DDBJ databases">
        <title>Genome sequence of Rhodovastum atsumiense, a diverse member of the Acetobacteraceae family of non-sulfur purple photosynthetic bacteria.</title>
        <authorList>
            <person name="Meyer T."/>
            <person name="Kyndt J."/>
        </authorList>
    </citation>
    <scope>NUCLEOTIDE SEQUENCE [LARGE SCALE GENOMIC DNA]</scope>
    <source>
        <strain evidence="1 2">DSM 21279</strain>
    </source>
</reference>
<dbReference type="EMBL" id="VWPK01000046">
    <property type="protein sequence ID" value="KAA5609626.1"/>
    <property type="molecule type" value="Genomic_DNA"/>
</dbReference>
<proteinExistence type="predicted"/>
<dbReference type="AlphaFoldDB" id="A0A5M6IMZ7"/>
<dbReference type="Proteomes" id="UP000325255">
    <property type="component" value="Unassembled WGS sequence"/>
</dbReference>
<dbReference type="RefSeq" id="WP_150043221.1">
    <property type="nucleotide sequence ID" value="NZ_OW485608.1"/>
</dbReference>
<sequence>MPDPMTTDRAREINDALVTAWMVREQITCGPVPDLSGISLADAMEATEIVAALPGERQPDGSTILKCHIEEKALAGLLAWTLMTRLSQIREAAHG</sequence>
<evidence type="ECO:0000313" key="1">
    <source>
        <dbReference type="EMBL" id="KAA5609626.1"/>
    </source>
</evidence>
<protein>
    <submittedName>
        <fullName evidence="1">Uncharacterized protein</fullName>
    </submittedName>
</protein>
<accession>A0A5M6IMZ7</accession>
<dbReference type="OrthoDB" id="7279951at2"/>
<gene>
    <name evidence="1" type="ORF">F1189_22960</name>
</gene>
<organism evidence="1 2">
    <name type="scientific">Rhodovastum atsumiense</name>
    <dbReference type="NCBI Taxonomy" id="504468"/>
    <lineage>
        <taxon>Bacteria</taxon>
        <taxon>Pseudomonadati</taxon>
        <taxon>Pseudomonadota</taxon>
        <taxon>Alphaproteobacteria</taxon>
        <taxon>Acetobacterales</taxon>
        <taxon>Acetobacteraceae</taxon>
        <taxon>Rhodovastum</taxon>
    </lineage>
</organism>